<dbReference type="EMBL" id="QPJO01000003">
    <property type="protein sequence ID" value="RCW91415.1"/>
    <property type="molecule type" value="Genomic_DNA"/>
</dbReference>
<keyword evidence="1" id="KW-0732">Signal</keyword>
<organism evidence="2 3">
    <name type="scientific">Winogradskyella arenosi</name>
    <dbReference type="NCBI Taxonomy" id="533325"/>
    <lineage>
        <taxon>Bacteria</taxon>
        <taxon>Pseudomonadati</taxon>
        <taxon>Bacteroidota</taxon>
        <taxon>Flavobacteriia</taxon>
        <taxon>Flavobacteriales</taxon>
        <taxon>Flavobacteriaceae</taxon>
        <taxon>Winogradskyella</taxon>
    </lineage>
</organism>
<reference evidence="2 3" key="1">
    <citation type="submission" date="2018-07" db="EMBL/GenBank/DDBJ databases">
        <title>Genomic Encyclopedia of Type Strains, Phase III (KMG-III): the genomes of soil and plant-associated and newly described type strains.</title>
        <authorList>
            <person name="Whitman W."/>
        </authorList>
    </citation>
    <scope>NUCLEOTIDE SEQUENCE [LARGE SCALE GENOMIC DNA]</scope>
    <source>
        <strain evidence="2 3">CECT 7958</strain>
    </source>
</reference>
<accession>A0A368ZFQ6</accession>
<protein>
    <recommendedName>
        <fullName evidence="4">Lipocalin-like protein</fullName>
    </recommendedName>
</protein>
<sequence>MKITFKAFLILCLMGGTSACSDNDKSKVIGVWELTTRTIAIPFDVNEDGVANTNLVEEIDCNSLETLTFEENGSVYSGNEASVLMQFYKNNEDDTYGLQVDCNKESLISFASSYDEVNANTVQISGRNYEIQGDTMTVVFENAITIYNEDFSEALETKDLTLIYTK</sequence>
<gene>
    <name evidence="2" type="ORF">DFQ08_103245</name>
</gene>
<dbReference type="Proteomes" id="UP000253436">
    <property type="component" value="Unassembled WGS sequence"/>
</dbReference>
<evidence type="ECO:0000313" key="3">
    <source>
        <dbReference type="Proteomes" id="UP000253436"/>
    </source>
</evidence>
<dbReference type="PROSITE" id="PS51257">
    <property type="entry name" value="PROKAR_LIPOPROTEIN"/>
    <property type="match status" value="1"/>
</dbReference>
<comment type="caution">
    <text evidence="2">The sequence shown here is derived from an EMBL/GenBank/DDBJ whole genome shotgun (WGS) entry which is preliminary data.</text>
</comment>
<dbReference type="AlphaFoldDB" id="A0A368ZFQ6"/>
<keyword evidence="3" id="KW-1185">Reference proteome</keyword>
<dbReference type="RefSeq" id="WP_220235586.1">
    <property type="nucleotide sequence ID" value="NZ_QPJO01000003.1"/>
</dbReference>
<proteinExistence type="predicted"/>
<evidence type="ECO:0000313" key="2">
    <source>
        <dbReference type="EMBL" id="RCW91415.1"/>
    </source>
</evidence>
<feature type="signal peptide" evidence="1">
    <location>
        <begin position="1"/>
        <end position="21"/>
    </location>
</feature>
<feature type="chain" id="PRO_5016911028" description="Lipocalin-like protein" evidence="1">
    <location>
        <begin position="22"/>
        <end position="166"/>
    </location>
</feature>
<evidence type="ECO:0000256" key="1">
    <source>
        <dbReference type="SAM" id="SignalP"/>
    </source>
</evidence>
<name>A0A368ZFQ6_9FLAO</name>
<evidence type="ECO:0008006" key="4">
    <source>
        <dbReference type="Google" id="ProtNLM"/>
    </source>
</evidence>